<proteinExistence type="predicted"/>
<dbReference type="InterPro" id="IPR008979">
    <property type="entry name" value="Galactose-bd-like_sf"/>
</dbReference>
<reference evidence="3" key="1">
    <citation type="journal article" date="2019" name="Int. J. Syst. Evol. Microbiol.">
        <title>The Global Catalogue of Microorganisms (GCM) 10K type strain sequencing project: providing services to taxonomists for standard genome sequencing and annotation.</title>
        <authorList>
            <consortium name="The Broad Institute Genomics Platform"/>
            <consortium name="The Broad Institute Genome Sequencing Center for Infectious Disease"/>
            <person name="Wu L."/>
            <person name="Ma J."/>
        </authorList>
    </citation>
    <scope>NUCLEOTIDE SEQUENCE [LARGE SCALE GENOMIC DNA]</scope>
    <source>
        <strain evidence="3">JCM 11136</strain>
    </source>
</reference>
<organism evidence="2 3">
    <name type="scientific">Nonomuraea longicatena</name>
    <dbReference type="NCBI Taxonomy" id="83682"/>
    <lineage>
        <taxon>Bacteria</taxon>
        <taxon>Bacillati</taxon>
        <taxon>Actinomycetota</taxon>
        <taxon>Actinomycetes</taxon>
        <taxon>Streptosporangiales</taxon>
        <taxon>Streptosporangiaceae</taxon>
        <taxon>Nonomuraea</taxon>
    </lineage>
</organism>
<gene>
    <name evidence="2" type="ORF">GCM10009560_57250</name>
</gene>
<dbReference type="Proteomes" id="UP001501578">
    <property type="component" value="Unassembled WGS sequence"/>
</dbReference>
<evidence type="ECO:0000256" key="1">
    <source>
        <dbReference type="SAM" id="SignalP"/>
    </source>
</evidence>
<dbReference type="SUPFAM" id="SSF49785">
    <property type="entry name" value="Galactose-binding domain-like"/>
    <property type="match status" value="1"/>
</dbReference>
<accession>A0ABP4B3C6</accession>
<dbReference type="SUPFAM" id="SSF63825">
    <property type="entry name" value="YWTD domain"/>
    <property type="match status" value="1"/>
</dbReference>
<sequence>MRPALTALLLVLVTLAVPASADTLMTNHGFENGLTGWTQSHGTGGTAASTDQAWRGTASALLTDTSATEPVGLESGQVPVTAGTAYVAFAKVFPVSGRADLYLRFWSGAALLGSGFTPVSAPAGRWSDIQVKATAPAGATRASVVLYSANAVTGVTHWDEVAFTPEIANLGVQVENSTPNAVTFGTDAHRGVAYTVFTGTQDDDARFVAIDTATEKVVLSQPLEGATGGWAAATATDGSVYVGTYTNAGIYRHVQGTNTVTWRHKASGNQVWAMTPGRDGKIYGGTYPAAGFFKYREGSGYQDLGGVPVWPGKKYVRSIAYDDVADVTYLGTGSNAALIRFDNGDAQARKVDILPARFRDMSMVTSLKWTGGRLLARVEGTLLVFRMSGATATLEAEIPGTAPHLSDARDGKVYFVKGTALHAYDIAAKTEQPTGVDLAMEVSGFGWVDDTLVAVGGAENRARLFKYTPATGATRAAPVAGAPIMPAAINTIAGGPDGRIYSGAYLTGGMGVYEPIGGDGDDGRADLMHRGTISQTDGMLNHNGKLYIATYPGAKLYEQDPARPWAPRELLNLAGDEQSRPYALAGAPDGRVFIGTVPDYGRYDGALTVYDPATGGHRVHRDLIPDQSIVALAYHNGRVYGGSSIRGALGTTSARATATRFFVFDPATGAVAHQALPAAIAGKSTITDLTVVDGKIWGFAEGALFVFDPDTSRFLHVSEKFADVNPAYESSAQWRDADLRTVAKDPAHVYGTVGDRLFKIAKSNYALTTIVQKPANRALDGLATDDLGNIYYKIDGRLFRYAV</sequence>
<feature type="chain" id="PRO_5045905324" description="CBM-cenC domain-containing protein" evidence="1">
    <location>
        <begin position="22"/>
        <end position="803"/>
    </location>
</feature>
<keyword evidence="1" id="KW-0732">Signal</keyword>
<dbReference type="Gene3D" id="2.130.10.10">
    <property type="entry name" value="YVTN repeat-like/Quinoprotein amine dehydrogenase"/>
    <property type="match status" value="1"/>
</dbReference>
<protein>
    <recommendedName>
        <fullName evidence="4">CBM-cenC domain-containing protein</fullName>
    </recommendedName>
</protein>
<evidence type="ECO:0000313" key="3">
    <source>
        <dbReference type="Proteomes" id="UP001501578"/>
    </source>
</evidence>
<dbReference type="InterPro" id="IPR015943">
    <property type="entry name" value="WD40/YVTN_repeat-like_dom_sf"/>
</dbReference>
<dbReference type="SUPFAM" id="SSF82171">
    <property type="entry name" value="DPP6 N-terminal domain-like"/>
    <property type="match status" value="1"/>
</dbReference>
<dbReference type="SUPFAM" id="SSF63829">
    <property type="entry name" value="Calcium-dependent phosphotriesterase"/>
    <property type="match status" value="1"/>
</dbReference>
<comment type="caution">
    <text evidence="2">The sequence shown here is derived from an EMBL/GenBank/DDBJ whole genome shotgun (WGS) entry which is preliminary data.</text>
</comment>
<name>A0ABP4B3C6_9ACTN</name>
<dbReference type="RefSeq" id="WP_343953188.1">
    <property type="nucleotide sequence ID" value="NZ_BAAAHQ010000035.1"/>
</dbReference>
<dbReference type="Gene3D" id="2.60.120.260">
    <property type="entry name" value="Galactose-binding domain-like"/>
    <property type="match status" value="1"/>
</dbReference>
<evidence type="ECO:0008006" key="4">
    <source>
        <dbReference type="Google" id="ProtNLM"/>
    </source>
</evidence>
<dbReference type="EMBL" id="BAAAHQ010000035">
    <property type="protein sequence ID" value="GAA0943691.1"/>
    <property type="molecule type" value="Genomic_DNA"/>
</dbReference>
<keyword evidence="3" id="KW-1185">Reference proteome</keyword>
<evidence type="ECO:0000313" key="2">
    <source>
        <dbReference type="EMBL" id="GAA0943691.1"/>
    </source>
</evidence>
<feature type="signal peptide" evidence="1">
    <location>
        <begin position="1"/>
        <end position="21"/>
    </location>
</feature>